<dbReference type="Proteomes" id="UP000194420">
    <property type="component" value="Unassembled WGS sequence"/>
</dbReference>
<name>A0A1Y6EVG9_9SPHN</name>
<feature type="domain" description="HTH crp-type" evidence="5">
    <location>
        <begin position="166"/>
        <end position="239"/>
    </location>
</feature>
<dbReference type="SUPFAM" id="SSF51206">
    <property type="entry name" value="cAMP-binding domain-like"/>
    <property type="match status" value="1"/>
</dbReference>
<keyword evidence="6" id="KW-0418">Kinase</keyword>
<dbReference type="Pfam" id="PF13545">
    <property type="entry name" value="HTH_Crp_2"/>
    <property type="match status" value="1"/>
</dbReference>
<evidence type="ECO:0000313" key="7">
    <source>
        <dbReference type="Proteomes" id="UP000194420"/>
    </source>
</evidence>
<keyword evidence="6" id="KW-0808">Transferase</keyword>
<feature type="compositionally biased region" description="Polar residues" evidence="4">
    <location>
        <begin position="1"/>
        <end position="15"/>
    </location>
</feature>
<evidence type="ECO:0000259" key="5">
    <source>
        <dbReference type="PROSITE" id="PS51063"/>
    </source>
</evidence>
<sequence length="260" mass="28746">MAANAGPNSTANTPGNRGLTATPGLPQFARRLATLGENIAFPDLTPAVIGRKSIETVQPIWADTDGRQSMYVLEEGLAYSFTFLPGGKRHIDDIFGPGAICNWPRLRSPDYQCNLMLKPNSSLALVDPARFGEILKSNVSFAAALRRLELARTLRNSQRIRALISLPAPHRLSIFLLDLREEYRLSGNEDDWLPLGFTQEEIADLAGMTEVHVNRTLAKMQEAGELTRRAGYFCLPNAEKLEAQLDYRRFTSGYGGDGHD</sequence>
<evidence type="ECO:0000256" key="4">
    <source>
        <dbReference type="SAM" id="MobiDB-lite"/>
    </source>
</evidence>
<dbReference type="InterPro" id="IPR036390">
    <property type="entry name" value="WH_DNA-bd_sf"/>
</dbReference>
<evidence type="ECO:0000256" key="2">
    <source>
        <dbReference type="ARBA" id="ARBA00023125"/>
    </source>
</evidence>
<reference evidence="7" key="1">
    <citation type="submission" date="2017-04" db="EMBL/GenBank/DDBJ databases">
        <authorList>
            <person name="Varghese N."/>
            <person name="Submissions S."/>
        </authorList>
    </citation>
    <scope>NUCLEOTIDE SEQUENCE [LARGE SCALE GENOMIC DNA]</scope>
</reference>
<dbReference type="InterPro" id="IPR012318">
    <property type="entry name" value="HTH_CRP"/>
</dbReference>
<dbReference type="SMART" id="SM00419">
    <property type="entry name" value="HTH_CRP"/>
    <property type="match status" value="1"/>
</dbReference>
<dbReference type="GO" id="GO:0016301">
    <property type="term" value="F:kinase activity"/>
    <property type="evidence" value="ECO:0007669"/>
    <property type="project" value="UniProtKB-KW"/>
</dbReference>
<dbReference type="InterPro" id="IPR014710">
    <property type="entry name" value="RmlC-like_jellyroll"/>
</dbReference>
<keyword evidence="3" id="KW-0804">Transcription</keyword>
<feature type="region of interest" description="Disordered" evidence="4">
    <location>
        <begin position="1"/>
        <end position="23"/>
    </location>
</feature>
<dbReference type="EMBL" id="FXWG01000001">
    <property type="protein sequence ID" value="SMQ64492.1"/>
    <property type="molecule type" value="Genomic_DNA"/>
</dbReference>
<keyword evidence="7" id="KW-1185">Reference proteome</keyword>
<organism evidence="6 7">
    <name type="scientific">Altererythrobacter xiamenensis</name>
    <dbReference type="NCBI Taxonomy" id="1316679"/>
    <lineage>
        <taxon>Bacteria</taxon>
        <taxon>Pseudomonadati</taxon>
        <taxon>Pseudomonadota</taxon>
        <taxon>Alphaproteobacteria</taxon>
        <taxon>Sphingomonadales</taxon>
        <taxon>Erythrobacteraceae</taxon>
        <taxon>Altererythrobacter</taxon>
    </lineage>
</organism>
<evidence type="ECO:0000256" key="3">
    <source>
        <dbReference type="ARBA" id="ARBA00023163"/>
    </source>
</evidence>
<evidence type="ECO:0000313" key="6">
    <source>
        <dbReference type="EMBL" id="SMQ64492.1"/>
    </source>
</evidence>
<keyword evidence="1" id="KW-0805">Transcription regulation</keyword>
<dbReference type="GO" id="GO:0003677">
    <property type="term" value="F:DNA binding"/>
    <property type="evidence" value="ECO:0007669"/>
    <property type="project" value="UniProtKB-KW"/>
</dbReference>
<dbReference type="AlphaFoldDB" id="A0A1Y6EVG9"/>
<gene>
    <name evidence="6" type="ORF">SAMN06297468_1028</name>
</gene>
<dbReference type="SUPFAM" id="SSF46785">
    <property type="entry name" value="Winged helix' DNA-binding domain"/>
    <property type="match status" value="1"/>
</dbReference>
<keyword evidence="2" id="KW-0238">DNA-binding</keyword>
<dbReference type="PROSITE" id="PS51063">
    <property type="entry name" value="HTH_CRP_2"/>
    <property type="match status" value="1"/>
</dbReference>
<dbReference type="InterPro" id="IPR018490">
    <property type="entry name" value="cNMP-bd_dom_sf"/>
</dbReference>
<dbReference type="OrthoDB" id="6155297at2"/>
<protein>
    <submittedName>
        <fullName evidence="6">cAMP-binding domain of CRP or a regulatory subunit of cAMP-dependent protein kinases</fullName>
    </submittedName>
</protein>
<dbReference type="RefSeq" id="WP_086436878.1">
    <property type="nucleotide sequence ID" value="NZ_FXWG01000001.1"/>
</dbReference>
<proteinExistence type="predicted"/>
<dbReference type="Gene3D" id="2.60.120.10">
    <property type="entry name" value="Jelly Rolls"/>
    <property type="match status" value="1"/>
</dbReference>
<accession>A0A1Y6EVG9</accession>
<evidence type="ECO:0000256" key="1">
    <source>
        <dbReference type="ARBA" id="ARBA00023015"/>
    </source>
</evidence>
<dbReference type="GO" id="GO:0006355">
    <property type="term" value="P:regulation of DNA-templated transcription"/>
    <property type="evidence" value="ECO:0007669"/>
    <property type="project" value="InterPro"/>
</dbReference>